<organism evidence="1 2">
    <name type="scientific">Gossypium australe</name>
    <dbReference type="NCBI Taxonomy" id="47621"/>
    <lineage>
        <taxon>Eukaryota</taxon>
        <taxon>Viridiplantae</taxon>
        <taxon>Streptophyta</taxon>
        <taxon>Embryophyta</taxon>
        <taxon>Tracheophyta</taxon>
        <taxon>Spermatophyta</taxon>
        <taxon>Magnoliopsida</taxon>
        <taxon>eudicotyledons</taxon>
        <taxon>Gunneridae</taxon>
        <taxon>Pentapetalae</taxon>
        <taxon>rosids</taxon>
        <taxon>malvids</taxon>
        <taxon>Malvales</taxon>
        <taxon>Malvaceae</taxon>
        <taxon>Malvoideae</taxon>
        <taxon>Gossypium</taxon>
    </lineage>
</organism>
<gene>
    <name evidence="1" type="ORF">EPI10_016436</name>
</gene>
<protein>
    <submittedName>
        <fullName evidence="1">Transposon Ty3-I Gag-Pol polyprotein</fullName>
    </submittedName>
</protein>
<dbReference type="PANTHER" id="PTHR35046">
    <property type="entry name" value="ZINC KNUCKLE (CCHC-TYPE) FAMILY PROTEIN"/>
    <property type="match status" value="1"/>
</dbReference>
<evidence type="ECO:0000313" key="1">
    <source>
        <dbReference type="EMBL" id="KAA3470751.1"/>
    </source>
</evidence>
<dbReference type="Proteomes" id="UP000325315">
    <property type="component" value="Unassembled WGS sequence"/>
</dbReference>
<name>A0A5B6VNJ8_9ROSI</name>
<evidence type="ECO:0000313" key="2">
    <source>
        <dbReference type="Proteomes" id="UP000325315"/>
    </source>
</evidence>
<dbReference type="CDD" id="cd00303">
    <property type="entry name" value="retropepsin_like"/>
    <property type="match status" value="1"/>
</dbReference>
<accession>A0A5B6VNJ8</accession>
<dbReference type="PANTHER" id="PTHR35046:SF9">
    <property type="entry name" value="RNA-DIRECTED DNA POLYMERASE"/>
    <property type="match status" value="1"/>
</dbReference>
<comment type="caution">
    <text evidence="1">The sequence shown here is derived from an EMBL/GenBank/DDBJ whole genome shotgun (WGS) entry which is preliminary data.</text>
</comment>
<keyword evidence="2" id="KW-1185">Reference proteome</keyword>
<dbReference type="OrthoDB" id="1934635at2759"/>
<proteinExistence type="predicted"/>
<dbReference type="Gene3D" id="2.40.70.10">
    <property type="entry name" value="Acid Proteases"/>
    <property type="match status" value="1"/>
</dbReference>
<dbReference type="AlphaFoldDB" id="A0A5B6VNJ8"/>
<dbReference type="InterPro" id="IPR021109">
    <property type="entry name" value="Peptidase_aspartic_dom_sf"/>
</dbReference>
<sequence>MPHTSVIVDGGSSTNVASTLMVEKLGLPKTKHLHPYKLQWLNEGGELKVTKQVLVAFSIEKYNDEVLCDVVPMHVGHFLLGRPWQFDRRVIHDDYTNLYTFKTFGENVTLALLMPKQVYEDQLKLKTIDQDFENV</sequence>
<dbReference type="EMBL" id="SMMG02000006">
    <property type="protein sequence ID" value="KAA3470751.1"/>
    <property type="molecule type" value="Genomic_DNA"/>
</dbReference>
<reference evidence="2" key="1">
    <citation type="journal article" date="2019" name="Plant Biotechnol. J.">
        <title>Genome sequencing of the Australian wild diploid species Gossypium australe highlights disease resistance and delayed gland morphogenesis.</title>
        <authorList>
            <person name="Cai Y."/>
            <person name="Cai X."/>
            <person name="Wang Q."/>
            <person name="Wang P."/>
            <person name="Zhang Y."/>
            <person name="Cai C."/>
            <person name="Xu Y."/>
            <person name="Wang K."/>
            <person name="Zhou Z."/>
            <person name="Wang C."/>
            <person name="Geng S."/>
            <person name="Li B."/>
            <person name="Dong Q."/>
            <person name="Hou Y."/>
            <person name="Wang H."/>
            <person name="Ai P."/>
            <person name="Liu Z."/>
            <person name="Yi F."/>
            <person name="Sun M."/>
            <person name="An G."/>
            <person name="Cheng J."/>
            <person name="Zhang Y."/>
            <person name="Shi Q."/>
            <person name="Xie Y."/>
            <person name="Shi X."/>
            <person name="Chang Y."/>
            <person name="Huang F."/>
            <person name="Chen Y."/>
            <person name="Hong S."/>
            <person name="Mi L."/>
            <person name="Sun Q."/>
            <person name="Zhang L."/>
            <person name="Zhou B."/>
            <person name="Peng R."/>
            <person name="Zhang X."/>
            <person name="Liu F."/>
        </authorList>
    </citation>
    <scope>NUCLEOTIDE SEQUENCE [LARGE SCALE GENOMIC DNA]</scope>
    <source>
        <strain evidence="2">cv. PA1801</strain>
    </source>
</reference>